<gene>
    <name evidence="2" type="ORF">BBD42_05105</name>
</gene>
<dbReference type="AlphaFoldDB" id="A0A1B2DDZ8"/>
<organism evidence="2">
    <name type="scientific">Paenibacillus sp. BIHB 4019</name>
    <dbReference type="NCBI Taxonomy" id="1870819"/>
    <lineage>
        <taxon>Bacteria</taxon>
        <taxon>Bacillati</taxon>
        <taxon>Bacillota</taxon>
        <taxon>Bacilli</taxon>
        <taxon>Bacillales</taxon>
        <taxon>Paenibacillaceae</taxon>
        <taxon>Paenibacillus</taxon>
    </lineage>
</organism>
<keyword evidence="1" id="KW-0732">Signal</keyword>
<sequence length="238" mass="25796">MSKLNKTVILTALLATLSVNTLPSISKAATPDIQTNLTISTNNIVTSSNDSKYYAGLLRDYVRTNEQDGTIYLDDSYKDTLYVPTEIIGSINAWLSIVNKDIKSGLATIGHNYEIIYKSNQPNSSNFVVKAAVTGGVDEVRTFWWGFEIWLSHATTNEIIVALTAGAAASKVVEIITKRLKSIPTTVILLIAEISTLVLGTGAAALKLTDKGNGVYISCFWPVPTPAMLVFSSLDPQY</sequence>
<feature type="chain" id="PRO_5008534992" evidence="1">
    <location>
        <begin position="29"/>
        <end position="238"/>
    </location>
</feature>
<dbReference type="RefSeq" id="WP_099517288.1">
    <property type="nucleotide sequence ID" value="NZ_CP016808.1"/>
</dbReference>
<dbReference type="EMBL" id="CP016808">
    <property type="protein sequence ID" value="ANY65915.1"/>
    <property type="molecule type" value="Genomic_DNA"/>
</dbReference>
<reference evidence="2" key="1">
    <citation type="submission" date="2016-08" db="EMBL/GenBank/DDBJ databases">
        <title>Complete Genome Seqeunce of Paenibacillus sp. BIHB 4019 from tea rhizoplane.</title>
        <authorList>
            <person name="Thakur R."/>
            <person name="Swarnkar M.K."/>
            <person name="Gulati A."/>
        </authorList>
    </citation>
    <scope>NUCLEOTIDE SEQUENCE [LARGE SCALE GENOMIC DNA]</scope>
    <source>
        <strain evidence="2">BIHB4019</strain>
    </source>
</reference>
<proteinExistence type="predicted"/>
<name>A0A1B2DDZ8_9BACL</name>
<accession>A0A1B2DDZ8</accession>
<evidence type="ECO:0000256" key="1">
    <source>
        <dbReference type="SAM" id="SignalP"/>
    </source>
</evidence>
<feature type="signal peptide" evidence="1">
    <location>
        <begin position="1"/>
        <end position="28"/>
    </location>
</feature>
<protein>
    <submittedName>
        <fullName evidence="2">Uncharacterized protein</fullName>
    </submittedName>
</protein>
<evidence type="ECO:0000313" key="2">
    <source>
        <dbReference type="EMBL" id="ANY65915.1"/>
    </source>
</evidence>